<feature type="compositionally biased region" description="Basic and acidic residues" evidence="2">
    <location>
        <begin position="471"/>
        <end position="485"/>
    </location>
</feature>
<organism evidence="3 4">
    <name type="scientific">Pseudo-nitzschia multistriata</name>
    <dbReference type="NCBI Taxonomy" id="183589"/>
    <lineage>
        <taxon>Eukaryota</taxon>
        <taxon>Sar</taxon>
        <taxon>Stramenopiles</taxon>
        <taxon>Ochrophyta</taxon>
        <taxon>Bacillariophyta</taxon>
        <taxon>Bacillariophyceae</taxon>
        <taxon>Bacillariophycidae</taxon>
        <taxon>Bacillariales</taxon>
        <taxon>Bacillariaceae</taxon>
        <taxon>Pseudo-nitzschia</taxon>
    </lineage>
</organism>
<sequence length="1309" mass="143605">MTKNKNAKRQCPSCGITTHKKGGLLGKKSIPITVEGKVSNGRCLACDPFPPCLTPAGQASVAIEEVCQSPVRQAPLNNNSDNRSGGGGEFQNSDAPPITATVKLATPKRKKSRRPRPQEREQEHRYMEDTTNNNIRVGSGRNTNREPHIGTQQCQPQPQPQQQQQQQQQQDGHRPGEKTRRKSTTRVESEAMSPSSRRSSSRRSSSRTNIGVPETLEVVRRKPSRHGSNSSNHCGDDNSIVSAITMDVHLFHPYSSRDDNFAFNTNYSEEEEEEEQRIPARPTHQRRPRPEKSGRSKQKGTGNNGSKSIDNNMNNIGIGQFHTALRRRGSHSDESSHRSDSSQHSRHRKSHSMRGDSERNLYPWDYGEGQEMGSGAMHQQLNPSTNITPVLECDALMRSVSSNEDTYFFDRKSVSNTKTKKIGSEVGIDFQPDENANHSRRSRQTGMQQSIDFATGSTANNRNTENSAHAVRSEYPPKPHDKTAIEDDNDGFPSFIMDDYDYNDYNDDYDHNQNILRQKQQQHFQQLLKNDTNPIPHPPITSVSSSSSSSGRIHNGTNARQNSLFTPITKQDITDIQGILHCLNLEECNPDVREDALCKLFDMIQNMSRAGDRHTREFILEHNVIEAATKAIWADMQIVEVQEAAMQLLLLISATTTLIGGRDGDHEHGKSSGSGGSNDSNLLSKNESVCDSILFAMQNHATEPGIQLKGCLIFASLAGSLPDESAAGTNSDGSLSGAMTMVLKAMSNHGNSRSIRKAGLQALHHQCLLSIHVENNKRSLASGKLENGMAAVDVLIYAMEELQQDLVAMDWACQLCWCLTARKDLLQELEESSLHEAILSVCQHYMTSPAGISVVEASIGTIGNLAYLDKKRKELLNIGAVELVLDGLRYHSNHFGISYEAASAIENFALPPDIRGSSSMVSKADAVQMLVHGLKMFKSEHEYVVQVFRALACIATQSQSSKETICTEEILVLVLESIRKHKTPEIIATCSTLVATLATGDSNTQSELMINNGIVDILIQCMELTNGEKAQDAACLALRNLSCQIHDSEPLLKNAKTLSLIISAMESHRSSLSIQSSACCIIWNLLSKTEEKQLVFNSKIVPSITSAMQSHFESGDLLELACGALWVFVDTFNDQKLFVGKEVIDMVACAMVMHPTKTPTLENACGLLSHLSSEESLAEAISKAQGVNIVAEAMCNNGSSISLLEAGCLTLKNTTIACPSFARDGSVAISTVINALKENVNHTSFVVEACDLLWVLASEDDNARSKILALDGISILMHCLEENSNIPQVETSALGAFNQLAKSNTVNVA</sequence>
<proteinExistence type="predicted"/>
<dbReference type="PANTHER" id="PTHR22895">
    <property type="entry name" value="ARMADILLO REPEAT-CONTAINING PROTEIN 6"/>
    <property type="match status" value="1"/>
</dbReference>
<dbReference type="InterPro" id="IPR011989">
    <property type="entry name" value="ARM-like"/>
</dbReference>
<feature type="compositionally biased region" description="Polar residues" evidence="2">
    <location>
        <begin position="299"/>
        <end position="317"/>
    </location>
</feature>
<feature type="compositionally biased region" description="Polar residues" evidence="2">
    <location>
        <begin position="129"/>
        <end position="142"/>
    </location>
</feature>
<evidence type="ECO:0000256" key="2">
    <source>
        <dbReference type="SAM" id="MobiDB-lite"/>
    </source>
</evidence>
<dbReference type="InterPro" id="IPR016024">
    <property type="entry name" value="ARM-type_fold"/>
</dbReference>
<evidence type="ECO:0000256" key="1">
    <source>
        <dbReference type="ARBA" id="ARBA00022737"/>
    </source>
</evidence>
<feature type="region of interest" description="Disordered" evidence="2">
    <location>
        <begin position="73"/>
        <end position="236"/>
    </location>
</feature>
<feature type="region of interest" description="Disordered" evidence="2">
    <location>
        <begin position="423"/>
        <end position="492"/>
    </location>
</feature>
<keyword evidence="4" id="KW-1185">Reference proteome</keyword>
<feature type="region of interest" description="Disordered" evidence="2">
    <location>
        <begin position="529"/>
        <end position="560"/>
    </location>
</feature>
<feature type="compositionally biased region" description="Polar residues" evidence="2">
    <location>
        <begin position="444"/>
        <end position="467"/>
    </location>
</feature>
<feature type="region of interest" description="Disordered" evidence="2">
    <location>
        <begin position="662"/>
        <end position="681"/>
    </location>
</feature>
<evidence type="ECO:0000313" key="4">
    <source>
        <dbReference type="Proteomes" id="UP000291116"/>
    </source>
</evidence>
<feature type="compositionally biased region" description="Low complexity" evidence="2">
    <location>
        <begin position="152"/>
        <end position="170"/>
    </location>
</feature>
<dbReference type="SMART" id="SM00185">
    <property type="entry name" value="ARM"/>
    <property type="match status" value="5"/>
</dbReference>
<feature type="compositionally biased region" description="Basic and acidic residues" evidence="2">
    <location>
        <begin position="116"/>
        <end position="128"/>
    </location>
</feature>
<dbReference type="InterPro" id="IPR000225">
    <property type="entry name" value="Armadillo"/>
</dbReference>
<accession>A0A448ZNP5</accession>
<evidence type="ECO:0000313" key="3">
    <source>
        <dbReference type="EMBL" id="VEU43613.1"/>
    </source>
</evidence>
<feature type="compositionally biased region" description="Polar residues" evidence="2">
    <location>
        <begin position="551"/>
        <end position="560"/>
    </location>
</feature>
<dbReference type="PANTHER" id="PTHR22895:SF0">
    <property type="entry name" value="ARMADILLO REPEAT-CONTAINING PROTEIN 6"/>
    <property type="match status" value="1"/>
</dbReference>
<feature type="region of interest" description="Disordered" evidence="2">
    <location>
        <begin position="267"/>
        <end position="362"/>
    </location>
</feature>
<keyword evidence="1" id="KW-0677">Repeat</keyword>
<gene>
    <name evidence="3" type="ORF">PSNMU_V1.4_AUG-EV-PASAV3_0106480</name>
</gene>
<protein>
    <submittedName>
        <fullName evidence="3">Uncharacterized protein</fullName>
    </submittedName>
</protein>
<dbReference type="Gene3D" id="1.25.10.10">
    <property type="entry name" value="Leucine-rich Repeat Variant"/>
    <property type="match status" value="3"/>
</dbReference>
<dbReference type="Proteomes" id="UP000291116">
    <property type="component" value="Unassembled WGS sequence"/>
</dbReference>
<dbReference type="OrthoDB" id="47935at2759"/>
<reference evidence="3 4" key="1">
    <citation type="submission" date="2019-01" db="EMBL/GenBank/DDBJ databases">
        <authorList>
            <person name="Ferrante I. M."/>
        </authorList>
    </citation>
    <scope>NUCLEOTIDE SEQUENCE [LARGE SCALE GENOMIC DNA]</scope>
    <source>
        <strain evidence="3 4">B856</strain>
    </source>
</reference>
<name>A0A448ZNP5_9STRA</name>
<feature type="compositionally biased region" description="Basic residues" evidence="2">
    <location>
        <begin position="106"/>
        <end position="115"/>
    </location>
</feature>
<feature type="compositionally biased region" description="Basic and acidic residues" evidence="2">
    <location>
        <begin position="330"/>
        <end position="343"/>
    </location>
</feature>
<dbReference type="SUPFAM" id="SSF48371">
    <property type="entry name" value="ARM repeat"/>
    <property type="match status" value="2"/>
</dbReference>
<dbReference type="EMBL" id="CAACVS010000564">
    <property type="protein sequence ID" value="VEU43613.1"/>
    <property type="molecule type" value="Genomic_DNA"/>
</dbReference>